<dbReference type="RefSeq" id="WP_382319768.1">
    <property type="nucleotide sequence ID" value="NZ_JBHUIA010000011.1"/>
</dbReference>
<protein>
    <recommendedName>
        <fullName evidence="3">Phage baseplate protein</fullName>
    </recommendedName>
</protein>
<accession>A0ABW4R1I6</accession>
<reference evidence="2" key="1">
    <citation type="journal article" date="2019" name="Int. J. Syst. Evol. Microbiol.">
        <title>The Global Catalogue of Microorganisms (GCM) 10K type strain sequencing project: providing services to taxonomists for standard genome sequencing and annotation.</title>
        <authorList>
            <consortium name="The Broad Institute Genomics Platform"/>
            <consortium name="The Broad Institute Genome Sequencing Center for Infectious Disease"/>
            <person name="Wu L."/>
            <person name="Ma J."/>
        </authorList>
    </citation>
    <scope>NUCLEOTIDE SEQUENCE [LARGE SCALE GENOMIC DNA]</scope>
    <source>
        <strain evidence="2">CGMCC 1.15795</strain>
    </source>
</reference>
<dbReference type="InterPro" id="IPR024364">
    <property type="entry name" value="Baseplate_phage_T4-like"/>
</dbReference>
<comment type="caution">
    <text evidence="1">The sequence shown here is derived from an EMBL/GenBank/DDBJ whole genome shotgun (WGS) entry which is preliminary data.</text>
</comment>
<dbReference type="EMBL" id="JBHUFD010000019">
    <property type="protein sequence ID" value="MFD1875717.1"/>
    <property type="molecule type" value="Genomic_DNA"/>
</dbReference>
<organism evidence="1 2">
    <name type="scientific">Hymenobacter bucti</name>
    <dbReference type="NCBI Taxonomy" id="1844114"/>
    <lineage>
        <taxon>Bacteria</taxon>
        <taxon>Pseudomonadati</taxon>
        <taxon>Bacteroidota</taxon>
        <taxon>Cytophagia</taxon>
        <taxon>Cytophagales</taxon>
        <taxon>Hymenobacteraceae</taxon>
        <taxon>Hymenobacter</taxon>
    </lineage>
</organism>
<keyword evidence="2" id="KW-1185">Reference proteome</keyword>
<evidence type="ECO:0000313" key="2">
    <source>
        <dbReference type="Proteomes" id="UP001597197"/>
    </source>
</evidence>
<evidence type="ECO:0008006" key="3">
    <source>
        <dbReference type="Google" id="ProtNLM"/>
    </source>
</evidence>
<dbReference type="Pfam" id="PF12322">
    <property type="entry name" value="T4_baseplate"/>
    <property type="match status" value="1"/>
</dbReference>
<evidence type="ECO:0000313" key="1">
    <source>
        <dbReference type="EMBL" id="MFD1875717.1"/>
    </source>
</evidence>
<dbReference type="Proteomes" id="UP001597197">
    <property type="component" value="Unassembled WGS sequence"/>
</dbReference>
<name>A0ABW4R1I6_9BACT</name>
<proteinExistence type="predicted"/>
<sequence length="246" mass="28257">MRPLTTIELLNVWEAGLQQTLLEKALHLLRVACAAEDISSIASLSVGQRDAHLLQLREWLFGFHLLNKATCPTCAETVEWETSTRDLRLQTPEAVGLQKEFTLERDGFLVRFRLPNSHDLRRAMSQVSYQATPEQLLADCLISVQQQAQEYSFAELPATIVEALNEQMAREDPQADIQMLVNCPGCGQQWEVRFDIVSYLWLEIESWARHILQEVYALARAYGWSEQDILRMSPQRRQLYLDLIGV</sequence>
<gene>
    <name evidence="1" type="ORF">ACFSDX_25025</name>
</gene>